<evidence type="ECO:0000313" key="1">
    <source>
        <dbReference type="EMBL" id="CAI2174814.1"/>
    </source>
</evidence>
<dbReference type="EMBL" id="CAMKVN010001262">
    <property type="protein sequence ID" value="CAI2174814.1"/>
    <property type="molecule type" value="Genomic_DNA"/>
</dbReference>
<protein>
    <submittedName>
        <fullName evidence="1">9351_t:CDS:1</fullName>
    </submittedName>
</protein>
<name>A0A9W4SMS2_9GLOM</name>
<dbReference type="AlphaFoldDB" id="A0A9W4SMS2"/>
<reference evidence="1" key="1">
    <citation type="submission" date="2022-08" db="EMBL/GenBank/DDBJ databases">
        <authorList>
            <person name="Kallberg Y."/>
            <person name="Tangrot J."/>
            <person name="Rosling A."/>
        </authorList>
    </citation>
    <scope>NUCLEOTIDE SEQUENCE</scope>
    <source>
        <strain evidence="1">Wild A</strain>
    </source>
</reference>
<sequence length="61" mass="7229">MTIEVDNSHPGIGQRINLTLQNVIALKNAFDKIYQKDPLKLTFMIAQKRHYNRYEKVDSYF</sequence>
<gene>
    <name evidence="1" type="ORF">FWILDA_LOCUS6781</name>
</gene>
<dbReference type="OrthoDB" id="10252740at2759"/>
<comment type="caution">
    <text evidence="1">The sequence shown here is derived from an EMBL/GenBank/DDBJ whole genome shotgun (WGS) entry which is preliminary data.</text>
</comment>
<accession>A0A9W4SMS2</accession>
<evidence type="ECO:0000313" key="2">
    <source>
        <dbReference type="Proteomes" id="UP001153678"/>
    </source>
</evidence>
<dbReference type="Proteomes" id="UP001153678">
    <property type="component" value="Unassembled WGS sequence"/>
</dbReference>
<keyword evidence="2" id="KW-1185">Reference proteome</keyword>
<organism evidence="1 2">
    <name type="scientific">Funneliformis geosporum</name>
    <dbReference type="NCBI Taxonomy" id="1117311"/>
    <lineage>
        <taxon>Eukaryota</taxon>
        <taxon>Fungi</taxon>
        <taxon>Fungi incertae sedis</taxon>
        <taxon>Mucoromycota</taxon>
        <taxon>Glomeromycotina</taxon>
        <taxon>Glomeromycetes</taxon>
        <taxon>Glomerales</taxon>
        <taxon>Glomeraceae</taxon>
        <taxon>Funneliformis</taxon>
    </lineage>
</organism>
<proteinExistence type="predicted"/>